<accession>A0AAV0XD65</accession>
<keyword evidence="3" id="KW-1185">Reference proteome</keyword>
<sequence length="333" mass="38445">MIKLVPITDLYRGVIIIVDKYMDVNVIKCYFCYRFYILLSSCTLQIKQLFYQYSVVFQAVLPTPRGEVSVFYYKSKLSTFNFTISNIVKSSTYCYVCHEGEAHRGVNEIGSCVLRYLSTECDDQNVIFYSDNCAGQNKNKFMISLYLYAIAKLNIISITHKFLVVGHTQNEGDSAHSVIEKQIKKSLKSGPIYILSQYVTLIQIAKKTGTPFTVEQLSSDDIYDIKDISKNIGDNYTLNTNGEKVYWNNIRIVKVEKCHPGIIFYKNTYENDEFMKINVNMKKKGRRSSGIPYNIKLAYAEKPKITENKKRDLLSLCDSNHIPKVYHSFYKNL</sequence>
<gene>
    <name evidence="2" type="ORF">MEUPH1_LOCUS20929</name>
</gene>
<dbReference type="AlphaFoldDB" id="A0AAV0XD65"/>
<name>A0AAV0XD65_9HEMI</name>
<dbReference type="Proteomes" id="UP001160148">
    <property type="component" value="Unassembled WGS sequence"/>
</dbReference>
<dbReference type="PANTHER" id="PTHR10773:SF19">
    <property type="match status" value="1"/>
</dbReference>
<dbReference type="EMBL" id="CARXXK010000004">
    <property type="protein sequence ID" value="CAI6366330.1"/>
    <property type="molecule type" value="Genomic_DNA"/>
</dbReference>
<dbReference type="PANTHER" id="PTHR10773">
    <property type="entry name" value="DNA-DIRECTED RNA POLYMERASES I, II, AND III SUBUNIT RPABC2"/>
    <property type="match status" value="1"/>
</dbReference>
<proteinExistence type="predicted"/>
<reference evidence="2 3" key="1">
    <citation type="submission" date="2023-01" db="EMBL/GenBank/DDBJ databases">
        <authorList>
            <person name="Whitehead M."/>
        </authorList>
    </citation>
    <scope>NUCLEOTIDE SEQUENCE [LARGE SCALE GENOMIC DNA]</scope>
</reference>
<organism evidence="2 3">
    <name type="scientific">Macrosiphum euphorbiae</name>
    <name type="common">potato aphid</name>
    <dbReference type="NCBI Taxonomy" id="13131"/>
    <lineage>
        <taxon>Eukaryota</taxon>
        <taxon>Metazoa</taxon>
        <taxon>Ecdysozoa</taxon>
        <taxon>Arthropoda</taxon>
        <taxon>Hexapoda</taxon>
        <taxon>Insecta</taxon>
        <taxon>Pterygota</taxon>
        <taxon>Neoptera</taxon>
        <taxon>Paraneoptera</taxon>
        <taxon>Hemiptera</taxon>
        <taxon>Sternorrhyncha</taxon>
        <taxon>Aphidomorpha</taxon>
        <taxon>Aphidoidea</taxon>
        <taxon>Aphididae</taxon>
        <taxon>Macrosiphini</taxon>
        <taxon>Macrosiphum</taxon>
    </lineage>
</organism>
<feature type="domain" description="DUF7869" evidence="1">
    <location>
        <begin position="126"/>
        <end position="230"/>
    </location>
</feature>
<evidence type="ECO:0000313" key="3">
    <source>
        <dbReference type="Proteomes" id="UP001160148"/>
    </source>
</evidence>
<comment type="caution">
    <text evidence="2">The sequence shown here is derived from an EMBL/GenBank/DDBJ whole genome shotgun (WGS) entry which is preliminary data.</text>
</comment>
<evidence type="ECO:0000259" key="1">
    <source>
        <dbReference type="Pfam" id="PF25273"/>
    </source>
</evidence>
<evidence type="ECO:0000313" key="2">
    <source>
        <dbReference type="EMBL" id="CAI6366330.1"/>
    </source>
</evidence>
<dbReference type="Pfam" id="PF25273">
    <property type="entry name" value="DUF7869"/>
    <property type="match status" value="1"/>
</dbReference>
<protein>
    <recommendedName>
        <fullName evidence="1">DUF7869 domain-containing protein</fullName>
    </recommendedName>
</protein>
<dbReference type="InterPro" id="IPR057191">
    <property type="entry name" value="DUF7869"/>
</dbReference>